<dbReference type="InterPro" id="IPR013382">
    <property type="entry name" value="CRISPR-assoc_prot_Cse2"/>
</dbReference>
<organism evidence="1 2">
    <name type="scientific">Streptomyces ramulosus</name>
    <dbReference type="NCBI Taxonomy" id="47762"/>
    <lineage>
        <taxon>Bacteria</taxon>
        <taxon>Bacillati</taxon>
        <taxon>Actinomycetota</taxon>
        <taxon>Actinomycetes</taxon>
        <taxon>Kitasatosporales</taxon>
        <taxon>Streptomycetaceae</taxon>
        <taxon>Streptomyces</taxon>
    </lineage>
</organism>
<dbReference type="RefSeq" id="WP_345089843.1">
    <property type="nucleotide sequence ID" value="NZ_BAAAWG010000017.1"/>
</dbReference>
<gene>
    <name evidence="1" type="primary">casB</name>
    <name evidence="1" type="synonym">cse2</name>
    <name evidence="1" type="ORF">ACFP3M_12385</name>
</gene>
<comment type="caution">
    <text evidence="1">The sequence shown here is derived from an EMBL/GenBank/DDBJ whole genome shotgun (WGS) entry which is preliminary data.</text>
</comment>
<reference evidence="2" key="1">
    <citation type="journal article" date="2019" name="Int. J. Syst. Evol. Microbiol.">
        <title>The Global Catalogue of Microorganisms (GCM) 10K type strain sequencing project: providing services to taxonomists for standard genome sequencing and annotation.</title>
        <authorList>
            <consortium name="The Broad Institute Genomics Platform"/>
            <consortium name="The Broad Institute Genome Sequencing Center for Infectious Disease"/>
            <person name="Wu L."/>
            <person name="Ma J."/>
        </authorList>
    </citation>
    <scope>NUCLEOTIDE SEQUENCE [LARGE SCALE GENOMIC DNA]</scope>
    <source>
        <strain evidence="2">CGMCC 1.15809</strain>
    </source>
</reference>
<dbReference type="Pfam" id="PF09485">
    <property type="entry name" value="CRISPR_Cse2"/>
    <property type="match status" value="1"/>
</dbReference>
<accession>A0ABW1FGJ9</accession>
<dbReference type="Gene3D" id="1.10.520.40">
    <property type="entry name" value="CRISPR-associated protein Cse2"/>
    <property type="match status" value="1"/>
</dbReference>
<dbReference type="EMBL" id="JBHSPW010000004">
    <property type="protein sequence ID" value="MFC5893617.1"/>
    <property type="molecule type" value="Genomic_DNA"/>
</dbReference>
<evidence type="ECO:0000313" key="1">
    <source>
        <dbReference type="EMBL" id="MFC5893617.1"/>
    </source>
</evidence>
<evidence type="ECO:0000313" key="2">
    <source>
        <dbReference type="Proteomes" id="UP001596241"/>
    </source>
</evidence>
<dbReference type="CDD" id="cd09731">
    <property type="entry name" value="Cse2_I-E"/>
    <property type="match status" value="1"/>
</dbReference>
<name>A0ABW1FGJ9_9ACTN</name>
<proteinExistence type="predicted"/>
<keyword evidence="2" id="KW-1185">Reference proteome</keyword>
<dbReference type="InterPro" id="IPR038287">
    <property type="entry name" value="Cse2_sf"/>
</dbReference>
<dbReference type="NCBIfam" id="TIGR02548">
    <property type="entry name" value="casB_cse2"/>
    <property type="match status" value="1"/>
</dbReference>
<protein>
    <submittedName>
        <fullName evidence="1">Type I-E CRISPR-associated protein Cse2/CasB</fullName>
    </submittedName>
</protein>
<dbReference type="Proteomes" id="UP001596241">
    <property type="component" value="Unassembled WGS sequence"/>
</dbReference>
<sequence length="218" mass="24088">MPTEPQPDPAESTAPPRRLYWNAYVNGNGAWRTDPDTGKQKQPPGEHLAALRSGLGREAFTVPALWPFYVTETDGKVTRRLEAEHAALSLYGLHQQSQSIPMHAPGVAVGAALRALHKRPTGEPDDRQKGYSAEAVDRRVAATVSATSVPAFVHRLRGLITQLRSVQKPLDYDALMRDIRSWHHPDGRARVRRAWGMAYHLRGARPGETDAPGTTDRP</sequence>